<feature type="transmembrane region" description="Helical" evidence="5">
    <location>
        <begin position="37"/>
        <end position="55"/>
    </location>
</feature>
<evidence type="ECO:0000256" key="3">
    <source>
        <dbReference type="ARBA" id="ARBA00022989"/>
    </source>
</evidence>
<name>A0A6A6S7G9_9PLEO</name>
<reference evidence="6" key="1">
    <citation type="journal article" date="2020" name="Stud. Mycol.">
        <title>101 Dothideomycetes genomes: a test case for predicting lifestyles and emergence of pathogens.</title>
        <authorList>
            <person name="Haridas S."/>
            <person name="Albert R."/>
            <person name="Binder M."/>
            <person name="Bloem J."/>
            <person name="Labutti K."/>
            <person name="Salamov A."/>
            <person name="Andreopoulos B."/>
            <person name="Baker S."/>
            <person name="Barry K."/>
            <person name="Bills G."/>
            <person name="Bluhm B."/>
            <person name="Cannon C."/>
            <person name="Castanera R."/>
            <person name="Culley D."/>
            <person name="Daum C."/>
            <person name="Ezra D."/>
            <person name="Gonzalez J."/>
            <person name="Henrissat B."/>
            <person name="Kuo A."/>
            <person name="Liang C."/>
            <person name="Lipzen A."/>
            <person name="Lutzoni F."/>
            <person name="Magnuson J."/>
            <person name="Mondo S."/>
            <person name="Nolan M."/>
            <person name="Ohm R."/>
            <person name="Pangilinan J."/>
            <person name="Park H.-J."/>
            <person name="Ramirez L."/>
            <person name="Alfaro M."/>
            <person name="Sun H."/>
            <person name="Tritt A."/>
            <person name="Yoshinaga Y."/>
            <person name="Zwiers L.-H."/>
            <person name="Turgeon B."/>
            <person name="Goodwin S."/>
            <person name="Spatafora J."/>
            <person name="Crous P."/>
            <person name="Grigoriev I."/>
        </authorList>
    </citation>
    <scope>NUCLEOTIDE SEQUENCE</scope>
    <source>
        <strain evidence="6">CBS 473.64</strain>
    </source>
</reference>
<comment type="subcellular location">
    <subcellularLocation>
        <location evidence="1">Membrane</location>
        <topology evidence="1">Multi-pass membrane protein</topology>
    </subcellularLocation>
</comment>
<keyword evidence="7" id="KW-1185">Reference proteome</keyword>
<evidence type="ECO:0000256" key="2">
    <source>
        <dbReference type="ARBA" id="ARBA00022692"/>
    </source>
</evidence>
<sequence>MDLMSEAEIKQKEMQLGSLLWDAFVKPWEMNLMDPTLLFRTVYLGLIYRIFYSFFQSFPLVCPVYYGFSATSTGLIFLVSVPPWIIAFTLQIPYLRYRVFPRLANSRKLPLAWGLGFPSHSCRPLHLRLDCSRIYALNGAYHWPLHSCVRHLSRVSGYLHVHSQYIPKVRGECLCPECVS</sequence>
<dbReference type="EMBL" id="MU006780">
    <property type="protein sequence ID" value="KAF2643152.1"/>
    <property type="molecule type" value="Genomic_DNA"/>
</dbReference>
<keyword evidence="3 5" id="KW-1133">Transmembrane helix</keyword>
<organism evidence="6 7">
    <name type="scientific">Massarina eburnea CBS 473.64</name>
    <dbReference type="NCBI Taxonomy" id="1395130"/>
    <lineage>
        <taxon>Eukaryota</taxon>
        <taxon>Fungi</taxon>
        <taxon>Dikarya</taxon>
        <taxon>Ascomycota</taxon>
        <taxon>Pezizomycotina</taxon>
        <taxon>Dothideomycetes</taxon>
        <taxon>Pleosporomycetidae</taxon>
        <taxon>Pleosporales</taxon>
        <taxon>Massarineae</taxon>
        <taxon>Massarinaceae</taxon>
        <taxon>Massarina</taxon>
    </lineage>
</organism>
<dbReference type="GO" id="GO:0005886">
    <property type="term" value="C:plasma membrane"/>
    <property type="evidence" value="ECO:0007669"/>
    <property type="project" value="TreeGrafter"/>
</dbReference>
<protein>
    <submittedName>
        <fullName evidence="6">Uncharacterized protein</fullName>
    </submittedName>
</protein>
<feature type="transmembrane region" description="Helical" evidence="5">
    <location>
        <begin position="75"/>
        <end position="97"/>
    </location>
</feature>
<dbReference type="GO" id="GO:0015244">
    <property type="term" value="F:fluconazole transmembrane transporter activity"/>
    <property type="evidence" value="ECO:0007669"/>
    <property type="project" value="TreeGrafter"/>
</dbReference>
<dbReference type="GO" id="GO:1990961">
    <property type="term" value="P:xenobiotic detoxification by transmembrane export across the plasma membrane"/>
    <property type="evidence" value="ECO:0007669"/>
    <property type="project" value="TreeGrafter"/>
</dbReference>
<evidence type="ECO:0000313" key="7">
    <source>
        <dbReference type="Proteomes" id="UP000799753"/>
    </source>
</evidence>
<dbReference type="PANTHER" id="PTHR23502:SF23">
    <property type="entry name" value="FLUCONAZOLE RESISTANCE PROTEIN 1"/>
    <property type="match status" value="1"/>
</dbReference>
<evidence type="ECO:0000256" key="1">
    <source>
        <dbReference type="ARBA" id="ARBA00004141"/>
    </source>
</evidence>
<gene>
    <name evidence="6" type="ORF">P280DRAFT_539041</name>
</gene>
<keyword evidence="4 5" id="KW-0472">Membrane</keyword>
<evidence type="ECO:0000256" key="5">
    <source>
        <dbReference type="SAM" id="Phobius"/>
    </source>
</evidence>
<dbReference type="OrthoDB" id="3357846at2759"/>
<keyword evidence="2 5" id="KW-0812">Transmembrane</keyword>
<evidence type="ECO:0000313" key="6">
    <source>
        <dbReference type="EMBL" id="KAF2643152.1"/>
    </source>
</evidence>
<dbReference type="PANTHER" id="PTHR23502">
    <property type="entry name" value="MAJOR FACILITATOR SUPERFAMILY"/>
    <property type="match status" value="1"/>
</dbReference>
<evidence type="ECO:0000256" key="4">
    <source>
        <dbReference type="ARBA" id="ARBA00023136"/>
    </source>
</evidence>
<proteinExistence type="predicted"/>
<dbReference type="Proteomes" id="UP000799753">
    <property type="component" value="Unassembled WGS sequence"/>
</dbReference>
<dbReference type="AlphaFoldDB" id="A0A6A6S7G9"/>
<accession>A0A6A6S7G9</accession>